<feature type="region of interest" description="Disordered" evidence="2">
    <location>
        <begin position="925"/>
        <end position="1031"/>
    </location>
</feature>
<feature type="coiled-coil region" evidence="1">
    <location>
        <begin position="1567"/>
        <end position="1657"/>
    </location>
</feature>
<feature type="coiled-coil region" evidence="1">
    <location>
        <begin position="1252"/>
        <end position="1279"/>
    </location>
</feature>
<feature type="compositionally biased region" description="Low complexity" evidence="2">
    <location>
        <begin position="149"/>
        <end position="178"/>
    </location>
</feature>
<evidence type="ECO:0000256" key="1">
    <source>
        <dbReference type="SAM" id="Coils"/>
    </source>
</evidence>
<dbReference type="InterPro" id="IPR001849">
    <property type="entry name" value="PH_domain"/>
</dbReference>
<feature type="region of interest" description="Disordered" evidence="2">
    <location>
        <begin position="1736"/>
        <end position="1798"/>
    </location>
</feature>
<organism evidence="4">
    <name type="scientific">Percolomonas cosmopolitus</name>
    <dbReference type="NCBI Taxonomy" id="63605"/>
    <lineage>
        <taxon>Eukaryota</taxon>
        <taxon>Discoba</taxon>
        <taxon>Heterolobosea</taxon>
        <taxon>Tetramitia</taxon>
        <taxon>Eutetramitia</taxon>
        <taxon>Percolomonadidae</taxon>
        <taxon>Percolomonas</taxon>
    </lineage>
</organism>
<dbReference type="PROSITE" id="PS50003">
    <property type="entry name" value="PH_DOMAIN"/>
    <property type="match status" value="1"/>
</dbReference>
<dbReference type="Gene3D" id="2.30.29.30">
    <property type="entry name" value="Pleckstrin-homology domain (PH domain)/Phosphotyrosine-binding domain (PTB)"/>
    <property type="match status" value="1"/>
</dbReference>
<feature type="compositionally biased region" description="Basic and acidic residues" evidence="2">
    <location>
        <begin position="437"/>
        <end position="462"/>
    </location>
</feature>
<protein>
    <recommendedName>
        <fullName evidence="3">PH domain-containing protein</fullName>
    </recommendedName>
</protein>
<reference evidence="4" key="1">
    <citation type="submission" date="2021-01" db="EMBL/GenBank/DDBJ databases">
        <authorList>
            <person name="Corre E."/>
            <person name="Pelletier E."/>
            <person name="Niang G."/>
            <person name="Scheremetjew M."/>
            <person name="Finn R."/>
            <person name="Kale V."/>
            <person name="Holt S."/>
            <person name="Cochrane G."/>
            <person name="Meng A."/>
            <person name="Brown T."/>
            <person name="Cohen L."/>
        </authorList>
    </citation>
    <scope>NUCLEOTIDE SEQUENCE</scope>
    <source>
        <strain evidence="4">WS</strain>
    </source>
</reference>
<dbReference type="InterPro" id="IPR011993">
    <property type="entry name" value="PH-like_dom_sf"/>
</dbReference>
<feature type="region of interest" description="Disordered" evidence="2">
    <location>
        <begin position="1834"/>
        <end position="1892"/>
    </location>
</feature>
<feature type="compositionally biased region" description="Basic and acidic residues" evidence="2">
    <location>
        <begin position="1000"/>
        <end position="1014"/>
    </location>
</feature>
<feature type="compositionally biased region" description="Low complexity" evidence="2">
    <location>
        <begin position="971"/>
        <end position="985"/>
    </location>
</feature>
<feature type="compositionally biased region" description="Polar residues" evidence="2">
    <location>
        <begin position="1844"/>
        <end position="1889"/>
    </location>
</feature>
<sequence length="1897" mass="216129">MSNFSLETTNKMWRVVTLREALPKFNKKIKSFHVHRKGTVGNVKVELMHDPIDADSAHSYLEGWEPTHVVLLDKISAQIKLTQKKAMVGGVSLGVHCEMTLEQCNVKWEQKHLGAIIQWLSAMVSASTRPSLIEPYKQMKEELSRKRMSPTSSGNTSFTTSSTATSTSRGSGSRMKSSALKFVNPASPELEDYGTSTINDFSESDISYSDDDSLSDWESVTIDANGQPHLKSDTAPKPAPTPRIVFNLLLDEFFVQILDNERENPREYVYEMLGFEFSFLKPEDVADEKHVQVKIPFIHMSERSIMELSKKSTMTELEMNRLLAMEEFSSLFSPRYKYMEEEDQYTIDLPVWPEFISTHRYYPDQKQTYNSYKPLEAKKRRFFNDGKEMVRLRLVATPESYVFENRVNPIQIMLNVPKILQLVDFIFESIPDMDMEPPTKVDMPHYSKKQEEPQKGTEHEESTPGATEEGELEGKDLPSNGKALHETQSSATLNSSFEELALDSDEEEDMEKSVSFLIELRAPCLLIPSNSATGEYDDVSELLRLSTKEVIISSDPLLKKQKWTEDPESLYNTKLFPSHSDDHTRNSQALFDLARKFKFQISDFCMELLPSLSSQGQPFMDPISMDVHLGLNDNTLSPFHQQLPRLVVMSRIPEIRLNLNQNQSILLLELWKTYAENPPQLSSLFVQHTKSVVSTGRRVRDNRKDKVLKVETKVEKGLMSTFFIARLEKVTLRLSSAEKNEVSIFDALSSAGGDALTELTVNGTEFVVESHSTSRQLVVKNRVRSLSILSPPASDHASTISVATFGFPSPYVFAHGDNPDNPVQWLVQARYEHPLHALLNKETLTVRGGSEKIIAAPPQHSYNMNSFLRLKVEGLHLGLNVQSAFQIVKFLESKDNIFESSPLEVMTSTMKRTYTIMREKYLPKKKVRQEQAGAIPSPSSTNTDEKPILSFSGDEGDAVADEQPQEDQRESAVSPEAIPSESSPITIMTPPELDLYSSDDAFKSTDESVQERETPNTPISPLGEERPEHNDLSITELRKLRAVGKKLQTTLQTKPKVLYPLIWDVSLRHCELYIIEDELKAAAVGATVERTKIVHRPIDDNWSFDDNLLRQHSIYGNEFEMIFDAENIQPRTLVPRPPSMEENTDEELIKKHMGDSFAVKIGFAGSYSKPFTQRALNFLLKPHAEGISFNMSPALFYTSSKIVRQQVASLKEFQHLLKFLKKPTGDVAFNFERLRSNISQTQVSITRALLCHNSLSVAFSELNKELAEKEEALQSTIGDKMRLTQMLADMQMQEFEGKVAATPSQKSALEENVVLMECICAVLPQNQKEWKKVYAVLIDHEILCLKQKVTDRTEMFNMKHRFAQITVNLNASVQDVKTAVGKSKQQHDVIRIENSNTQESMLLFTTNEKHMSDWRRILEQCIEDDKLQHDIAERKKLWQEVEIQTEESSLFTAGDDEIKKPTDAHLKELKDLSLQLTTIKDGLGVARTDEMILRERLSELSKYVTYFEKEQERRQEQVKVRIAMEAERIKQLETQQIINKRLQIECKRRQKHIELIQKKHDEKVKLVQRTQEEKTMLQNNFREYLTQADKEMHSFRQENERLTNELKAKQQKANESELGEKMKQMYEDMLSKLQMQVAAQETRIVSLKEENIELRSRNNQIPAVAQHCEVSPPHGHTLTPLSPPDKATEEYFTMTDDEIAPYLAKKLTRDSRASVFNTSPRHILDADMDFEAATPMSPLKHEPTKQSPLASPKRVLPPPPKLHRTPSTDSDHVQPRPRSPAQGTEKRPRGSFFNNLKTQRSNLVQGFREKSKQAINAIDAKANVAVAKLDELEKKRKESKHQKSLSSLSDGSATENQPDLNLGTEQTSTGDVPSQHVQPEQTSNSQNDLINLDAYFE</sequence>
<accession>A0A7S1KMM5</accession>
<name>A0A7S1KMM5_9EUKA</name>
<feature type="region of interest" description="Disordered" evidence="2">
    <location>
        <begin position="436"/>
        <end position="490"/>
    </location>
</feature>
<feature type="compositionally biased region" description="Acidic residues" evidence="2">
    <location>
        <begin position="954"/>
        <end position="965"/>
    </location>
</feature>
<dbReference type="SMART" id="SM00233">
    <property type="entry name" value="PH"/>
    <property type="match status" value="1"/>
</dbReference>
<dbReference type="Pfam" id="PF00169">
    <property type="entry name" value="PH"/>
    <property type="match status" value="1"/>
</dbReference>
<gene>
    <name evidence="4" type="ORF">PCOS0759_LOCUS2161</name>
</gene>
<dbReference type="EMBL" id="HBGD01002599">
    <property type="protein sequence ID" value="CAD9078929.1"/>
    <property type="molecule type" value="Transcribed_RNA"/>
</dbReference>
<evidence type="ECO:0000259" key="3">
    <source>
        <dbReference type="PROSITE" id="PS50003"/>
    </source>
</evidence>
<feature type="domain" description="PH" evidence="3">
    <location>
        <begin position="1307"/>
        <end position="1423"/>
    </location>
</feature>
<evidence type="ECO:0000313" key="4">
    <source>
        <dbReference type="EMBL" id="CAD9078929.1"/>
    </source>
</evidence>
<proteinExistence type="predicted"/>
<dbReference type="SUPFAM" id="SSF50729">
    <property type="entry name" value="PH domain-like"/>
    <property type="match status" value="1"/>
</dbReference>
<keyword evidence="1" id="KW-0175">Coiled coil</keyword>
<evidence type="ECO:0000256" key="2">
    <source>
        <dbReference type="SAM" id="MobiDB-lite"/>
    </source>
</evidence>
<feature type="region of interest" description="Disordered" evidence="2">
    <location>
        <begin position="139"/>
        <end position="178"/>
    </location>
</feature>